<dbReference type="HAMAP" id="MF_00360">
    <property type="entry name" value="Ribosomal_bS6"/>
    <property type="match status" value="1"/>
</dbReference>
<dbReference type="GO" id="GO:0003735">
    <property type="term" value="F:structural constituent of ribosome"/>
    <property type="evidence" value="ECO:0007669"/>
    <property type="project" value="InterPro"/>
</dbReference>
<dbReference type="PANTHER" id="PTHR21011">
    <property type="entry name" value="MITOCHONDRIAL 28S RIBOSOMAL PROTEIN S6"/>
    <property type="match status" value="1"/>
</dbReference>
<keyword evidence="3 6" id="KW-0687">Ribonucleoprotein</keyword>
<dbReference type="GO" id="GO:0005840">
    <property type="term" value="C:ribosome"/>
    <property type="evidence" value="ECO:0007669"/>
    <property type="project" value="UniProtKB-KW"/>
</dbReference>
<feature type="coiled-coil region" evidence="7">
    <location>
        <begin position="93"/>
        <end position="120"/>
    </location>
</feature>
<comment type="caution">
    <text evidence="8">The sequence shown here is derived from an EMBL/GenBank/DDBJ whole genome shotgun (WGS) entry which is preliminary data.</text>
</comment>
<protein>
    <recommendedName>
        <fullName evidence="5 6">Small ribosomal subunit protein bS6</fullName>
    </recommendedName>
</protein>
<comment type="function">
    <text evidence="4 6">Binds together with bS18 to 16S ribosomal RNA.</text>
</comment>
<reference evidence="8" key="2">
    <citation type="journal article" date="2021" name="PeerJ">
        <title>Extensive microbial diversity within the chicken gut microbiome revealed by metagenomics and culture.</title>
        <authorList>
            <person name="Gilroy R."/>
            <person name="Ravi A."/>
            <person name="Getino M."/>
            <person name="Pursley I."/>
            <person name="Horton D.L."/>
            <person name="Alikhan N.F."/>
            <person name="Baker D."/>
            <person name="Gharbi K."/>
            <person name="Hall N."/>
            <person name="Watson M."/>
            <person name="Adriaenssens E.M."/>
            <person name="Foster-Nyarko E."/>
            <person name="Jarju S."/>
            <person name="Secka A."/>
            <person name="Antonio M."/>
            <person name="Oren A."/>
            <person name="Chaudhuri R.R."/>
            <person name="La Ragione R."/>
            <person name="Hildebrand F."/>
            <person name="Pallen M.J."/>
        </authorList>
    </citation>
    <scope>NUCLEOTIDE SEQUENCE</scope>
    <source>
        <strain evidence="8">17073</strain>
    </source>
</reference>
<dbReference type="EMBL" id="DVMS01000026">
    <property type="protein sequence ID" value="HIU38222.1"/>
    <property type="molecule type" value="Genomic_DNA"/>
</dbReference>
<dbReference type="SUPFAM" id="SSF54995">
    <property type="entry name" value="Ribosomal protein S6"/>
    <property type="match status" value="1"/>
</dbReference>
<evidence type="ECO:0000313" key="8">
    <source>
        <dbReference type="EMBL" id="HIU38222.1"/>
    </source>
</evidence>
<dbReference type="GO" id="GO:0070181">
    <property type="term" value="F:small ribosomal subunit rRNA binding"/>
    <property type="evidence" value="ECO:0007669"/>
    <property type="project" value="TreeGrafter"/>
</dbReference>
<proteinExistence type="inferred from homology"/>
<evidence type="ECO:0000256" key="4">
    <source>
        <dbReference type="ARBA" id="ARBA00035104"/>
    </source>
</evidence>
<dbReference type="AlphaFoldDB" id="A0A9D1IJ30"/>
<dbReference type="InterPro" id="IPR020814">
    <property type="entry name" value="Ribosomal_S6_plastid/chlpt"/>
</dbReference>
<dbReference type="InterPro" id="IPR035980">
    <property type="entry name" value="Ribosomal_bS6_sf"/>
</dbReference>
<sequence length="120" mass="14052">MNKYETVFILTPVLSDAQMKEAVDKFTTFLTGNGAEIVNEENWGLRKLAYPIQKKSTGFYCLIEFNAEPQIVKKLETAYRRDEKVIRFLTFRLDKYAAEYAEKRRNLRAAKSNNKETKED</sequence>
<reference evidence="8" key="1">
    <citation type="submission" date="2020-10" db="EMBL/GenBank/DDBJ databases">
        <authorList>
            <person name="Gilroy R."/>
        </authorList>
    </citation>
    <scope>NUCLEOTIDE SEQUENCE</scope>
    <source>
        <strain evidence="8">17073</strain>
    </source>
</reference>
<comment type="similarity">
    <text evidence="1 6">Belongs to the bacterial ribosomal protein bS6 family.</text>
</comment>
<dbReference type="GO" id="GO:0005737">
    <property type="term" value="C:cytoplasm"/>
    <property type="evidence" value="ECO:0007669"/>
    <property type="project" value="UniProtKB-ARBA"/>
</dbReference>
<evidence type="ECO:0000256" key="5">
    <source>
        <dbReference type="ARBA" id="ARBA00035294"/>
    </source>
</evidence>
<dbReference type="NCBIfam" id="TIGR00166">
    <property type="entry name" value="S6"/>
    <property type="match status" value="1"/>
</dbReference>
<dbReference type="PANTHER" id="PTHR21011:SF1">
    <property type="entry name" value="SMALL RIBOSOMAL SUBUNIT PROTEIN BS6M"/>
    <property type="match status" value="1"/>
</dbReference>
<keyword evidence="7" id="KW-0175">Coiled coil</keyword>
<organism evidence="8 9">
    <name type="scientific">Candidatus Limisoma intestinavium</name>
    <dbReference type="NCBI Taxonomy" id="2840856"/>
    <lineage>
        <taxon>Bacteria</taxon>
        <taxon>Pseudomonadati</taxon>
        <taxon>Bacteroidota</taxon>
        <taxon>Bacteroidia</taxon>
        <taxon>Bacteroidales</taxon>
        <taxon>Candidatus Limisoma</taxon>
    </lineage>
</organism>
<dbReference type="GO" id="GO:0006412">
    <property type="term" value="P:translation"/>
    <property type="evidence" value="ECO:0007669"/>
    <property type="project" value="UniProtKB-UniRule"/>
</dbReference>
<evidence type="ECO:0000256" key="2">
    <source>
        <dbReference type="ARBA" id="ARBA00022980"/>
    </source>
</evidence>
<keyword evidence="6" id="KW-0699">rRNA-binding</keyword>
<evidence type="ECO:0000256" key="6">
    <source>
        <dbReference type="HAMAP-Rule" id="MF_00360"/>
    </source>
</evidence>
<dbReference type="Pfam" id="PF01250">
    <property type="entry name" value="Ribosomal_S6"/>
    <property type="match status" value="1"/>
</dbReference>
<dbReference type="GO" id="GO:1990904">
    <property type="term" value="C:ribonucleoprotein complex"/>
    <property type="evidence" value="ECO:0007669"/>
    <property type="project" value="UniProtKB-KW"/>
</dbReference>
<dbReference type="InterPro" id="IPR014717">
    <property type="entry name" value="Transl_elong_EF1B/ribsomal_bS6"/>
</dbReference>
<evidence type="ECO:0000256" key="1">
    <source>
        <dbReference type="ARBA" id="ARBA00009512"/>
    </source>
</evidence>
<evidence type="ECO:0000256" key="7">
    <source>
        <dbReference type="SAM" id="Coils"/>
    </source>
</evidence>
<accession>A0A9D1IJ30</accession>
<dbReference type="InterPro" id="IPR000529">
    <property type="entry name" value="Ribosomal_bS6"/>
</dbReference>
<evidence type="ECO:0000313" key="9">
    <source>
        <dbReference type="Proteomes" id="UP000824076"/>
    </source>
</evidence>
<dbReference type="CDD" id="cd00473">
    <property type="entry name" value="bS6"/>
    <property type="match status" value="1"/>
</dbReference>
<dbReference type="Gene3D" id="3.30.70.60">
    <property type="match status" value="1"/>
</dbReference>
<name>A0A9D1IJ30_9BACT</name>
<dbReference type="Proteomes" id="UP000824076">
    <property type="component" value="Unassembled WGS sequence"/>
</dbReference>
<keyword evidence="2 6" id="KW-0689">Ribosomal protein</keyword>
<keyword evidence="6" id="KW-0694">RNA-binding</keyword>
<evidence type="ECO:0000256" key="3">
    <source>
        <dbReference type="ARBA" id="ARBA00023274"/>
    </source>
</evidence>
<gene>
    <name evidence="6" type="primary">rpsF</name>
    <name evidence="8" type="ORF">IAD18_00985</name>
</gene>